<evidence type="ECO:0000256" key="2">
    <source>
        <dbReference type="ARBA" id="ARBA00022475"/>
    </source>
</evidence>
<reference evidence="8 9" key="1">
    <citation type="submission" date="2020-03" db="EMBL/GenBank/DDBJ databases">
        <title>Genomic Encyclopedia of Type Strains, Phase IV (KMG-IV): sequencing the most valuable type-strain genomes for metagenomic binning, comparative biology and taxonomic classification.</title>
        <authorList>
            <person name="Goeker M."/>
        </authorList>
    </citation>
    <scope>NUCLEOTIDE SEQUENCE [LARGE SCALE GENOMIC DNA]</scope>
    <source>
        <strain evidence="8 9">DSM 101599</strain>
    </source>
</reference>
<evidence type="ECO:0000256" key="4">
    <source>
        <dbReference type="ARBA" id="ARBA00022679"/>
    </source>
</evidence>
<dbReference type="InterPro" id="IPR004960">
    <property type="entry name" value="LipA_acyltrans"/>
</dbReference>
<sequence>MNKDKITFWILYPIIFLISKLPLWILYGVSNIIYYFIYYIFGYRKKVIKKNLKLCFPNKSDKERLQIEKKSYRHFVDIFIEMLKGFSIPQKELDRRYKYVNPEIFKEIESLDKSVILLGAHQGNWEWLFNINNHTNLKCFGAYTEVENPYFDKYVKENRGRFGSHFIPTYQTIPTIISNHKKGIKSMYGLLSDQSPRPSKTHYWAPIFGNLVPIHTGAEMLASRFDFAVIYMHVEMPKRGHYEITFELISKAPERTDKYPLTDLYWKKLERDITANPEIYFWTHNRFKHMKKDGSTEKIYVKKK</sequence>
<organism evidence="8 9">
    <name type="scientific">Wenyingzhuangia heitensis</name>
    <dbReference type="NCBI Taxonomy" id="1487859"/>
    <lineage>
        <taxon>Bacteria</taxon>
        <taxon>Pseudomonadati</taxon>
        <taxon>Bacteroidota</taxon>
        <taxon>Flavobacteriia</taxon>
        <taxon>Flavobacteriales</taxon>
        <taxon>Flavobacteriaceae</taxon>
        <taxon>Wenyingzhuangia</taxon>
    </lineage>
</organism>
<evidence type="ECO:0000313" key="9">
    <source>
        <dbReference type="Proteomes" id="UP000745859"/>
    </source>
</evidence>
<keyword evidence="3" id="KW-0997">Cell inner membrane</keyword>
<dbReference type="EC" id="2.3.1.241" evidence="8"/>
<dbReference type="GO" id="GO:0008913">
    <property type="term" value="F:Kdo2-lipid IVA acyltransferase activity"/>
    <property type="evidence" value="ECO:0007669"/>
    <property type="project" value="UniProtKB-EC"/>
</dbReference>
<accession>A0ABX0UCL4</accession>
<comment type="caution">
    <text evidence="8">The sequence shown here is derived from an EMBL/GenBank/DDBJ whole genome shotgun (WGS) entry which is preliminary data.</text>
</comment>
<keyword evidence="7" id="KW-1133">Transmembrane helix</keyword>
<evidence type="ECO:0000256" key="7">
    <source>
        <dbReference type="SAM" id="Phobius"/>
    </source>
</evidence>
<dbReference type="PANTHER" id="PTHR30606">
    <property type="entry name" value="LIPID A BIOSYNTHESIS LAUROYL ACYLTRANSFERASE"/>
    <property type="match status" value="1"/>
</dbReference>
<dbReference type="RefSeq" id="WP_167185458.1">
    <property type="nucleotide sequence ID" value="NZ_JAASQL010000001.1"/>
</dbReference>
<dbReference type="Proteomes" id="UP000745859">
    <property type="component" value="Unassembled WGS sequence"/>
</dbReference>
<evidence type="ECO:0000313" key="8">
    <source>
        <dbReference type="EMBL" id="NIJ44792.1"/>
    </source>
</evidence>
<keyword evidence="7" id="KW-0812">Transmembrane</keyword>
<keyword evidence="2" id="KW-1003">Cell membrane</keyword>
<comment type="subcellular location">
    <subcellularLocation>
        <location evidence="1">Cell inner membrane</location>
    </subcellularLocation>
</comment>
<evidence type="ECO:0000256" key="6">
    <source>
        <dbReference type="ARBA" id="ARBA00023315"/>
    </source>
</evidence>
<gene>
    <name evidence="8" type="ORF">FHR24_001231</name>
</gene>
<protein>
    <submittedName>
        <fullName evidence="8">KDO2-lipid IV(A) lauroyltransferase</fullName>
        <ecNumber evidence="8">2.3.1.241</ecNumber>
    </submittedName>
</protein>
<proteinExistence type="predicted"/>
<dbReference type="Pfam" id="PF03279">
    <property type="entry name" value="Lip_A_acyltrans"/>
    <property type="match status" value="1"/>
</dbReference>
<dbReference type="EMBL" id="JAASQL010000001">
    <property type="protein sequence ID" value="NIJ44792.1"/>
    <property type="molecule type" value="Genomic_DNA"/>
</dbReference>
<dbReference type="PIRSF" id="PIRSF026649">
    <property type="entry name" value="MsbB"/>
    <property type="match status" value="1"/>
</dbReference>
<keyword evidence="5 7" id="KW-0472">Membrane</keyword>
<keyword evidence="4 8" id="KW-0808">Transferase</keyword>
<dbReference type="PANTHER" id="PTHR30606:SF10">
    <property type="entry name" value="PHOSPHATIDYLINOSITOL MANNOSIDE ACYLTRANSFERASE"/>
    <property type="match status" value="1"/>
</dbReference>
<dbReference type="CDD" id="cd07984">
    <property type="entry name" value="LPLAT_LABLAT-like"/>
    <property type="match status" value="1"/>
</dbReference>
<evidence type="ECO:0000256" key="3">
    <source>
        <dbReference type="ARBA" id="ARBA00022519"/>
    </source>
</evidence>
<keyword evidence="6 8" id="KW-0012">Acyltransferase</keyword>
<evidence type="ECO:0000256" key="5">
    <source>
        <dbReference type="ARBA" id="ARBA00023136"/>
    </source>
</evidence>
<feature type="transmembrane region" description="Helical" evidence="7">
    <location>
        <begin position="21"/>
        <end position="41"/>
    </location>
</feature>
<evidence type="ECO:0000256" key="1">
    <source>
        <dbReference type="ARBA" id="ARBA00004533"/>
    </source>
</evidence>
<keyword evidence="9" id="KW-1185">Reference proteome</keyword>
<name>A0ABX0UCL4_9FLAO</name>